<evidence type="ECO:0000256" key="1">
    <source>
        <dbReference type="ARBA" id="ARBA00007665"/>
    </source>
</evidence>
<evidence type="ECO:0000313" key="3">
    <source>
        <dbReference type="EMBL" id="BDU69393.1"/>
    </source>
</evidence>
<dbReference type="EMBL" id="AP027079">
    <property type="protein sequence ID" value="BDU69393.1"/>
    <property type="molecule type" value="Genomic_DNA"/>
</dbReference>
<evidence type="ECO:0000259" key="2">
    <source>
        <dbReference type="Pfam" id="PF01205"/>
    </source>
</evidence>
<evidence type="ECO:0000313" key="4">
    <source>
        <dbReference type="Proteomes" id="UP001242010"/>
    </source>
</evidence>
<dbReference type="Pfam" id="PF01205">
    <property type="entry name" value="Impact_N"/>
    <property type="match status" value="1"/>
</dbReference>
<dbReference type="Proteomes" id="UP001242010">
    <property type="component" value="Chromosome"/>
</dbReference>
<dbReference type="SUPFAM" id="SSF54211">
    <property type="entry name" value="Ribosomal protein S5 domain 2-like"/>
    <property type="match status" value="1"/>
</dbReference>
<feature type="domain" description="Impact N-terminal" evidence="2">
    <location>
        <begin position="15"/>
        <end position="120"/>
    </location>
</feature>
<dbReference type="InterPro" id="IPR020568">
    <property type="entry name" value="Ribosomal_Su5_D2-typ_SF"/>
</dbReference>
<dbReference type="InterPro" id="IPR036956">
    <property type="entry name" value="Impact_N_sf"/>
</dbReference>
<keyword evidence="4" id="KW-1185">Reference proteome</keyword>
<dbReference type="Gene3D" id="3.30.230.30">
    <property type="entry name" value="Impact, N-terminal domain"/>
    <property type="match status" value="1"/>
</dbReference>
<name>A0ABM8DQX4_9BACT</name>
<dbReference type="PANTHER" id="PTHR16301">
    <property type="entry name" value="IMPACT-RELATED"/>
    <property type="match status" value="1"/>
</dbReference>
<gene>
    <name evidence="3" type="ORF">GETHOR_14940</name>
</gene>
<protein>
    <recommendedName>
        <fullName evidence="2">Impact N-terminal domain-containing protein</fullName>
    </recommendedName>
</protein>
<sequence length="202" mass="21612">MRRLNEVVSHRFREKASVFLTELHPTREAAGRAAVLAALRKRDFDATHHCSAWREGVPVSAFGADDDGEPSGTAGRPMLAVLEGAEATDLLAVCIRWYGGTKLGTGGLVRAYTEGVQGALAAADAAGCWEEVRVLRTGEIRVPAAQAHLPFALLGAFPAALVLEQTFEGEGAVVRFECPPDLVPALDHAWQERSRGGTIAWV</sequence>
<accession>A0ABM8DQX4</accession>
<dbReference type="InterPro" id="IPR023582">
    <property type="entry name" value="Impact"/>
</dbReference>
<organism evidence="3 4">
    <name type="scientific">Geothrix oryzae</name>
    <dbReference type="NCBI Taxonomy" id="2927975"/>
    <lineage>
        <taxon>Bacteria</taxon>
        <taxon>Pseudomonadati</taxon>
        <taxon>Acidobacteriota</taxon>
        <taxon>Holophagae</taxon>
        <taxon>Holophagales</taxon>
        <taxon>Holophagaceae</taxon>
        <taxon>Geothrix</taxon>
    </lineage>
</organism>
<comment type="similarity">
    <text evidence="1">Belongs to the IMPACT family.</text>
</comment>
<dbReference type="PANTHER" id="PTHR16301:SF20">
    <property type="entry name" value="IMPACT FAMILY MEMBER YIGZ"/>
    <property type="match status" value="1"/>
</dbReference>
<proteinExistence type="inferred from homology"/>
<dbReference type="RefSeq" id="WP_286353120.1">
    <property type="nucleotide sequence ID" value="NZ_AP027079.1"/>
</dbReference>
<reference evidence="4" key="1">
    <citation type="journal article" date="2023" name="Int. J. Syst. Evol. Microbiol.">
        <title>Mesoterricola silvestris gen. nov., sp. nov., Mesoterricola sediminis sp. nov., Geothrix oryzae sp. nov., Geothrix edaphica sp. nov., Geothrix rubra sp. nov., and Geothrix limicola sp. nov., six novel members of Acidobacteriota isolated from soils.</title>
        <authorList>
            <person name="Itoh H."/>
            <person name="Sugisawa Y."/>
            <person name="Mise K."/>
            <person name="Xu Z."/>
            <person name="Kuniyasu M."/>
            <person name="Ushijima N."/>
            <person name="Kawano K."/>
            <person name="Kobayashi E."/>
            <person name="Shiratori Y."/>
            <person name="Masuda Y."/>
            <person name="Senoo K."/>
        </authorList>
    </citation>
    <scope>NUCLEOTIDE SEQUENCE [LARGE SCALE GENOMIC DNA]</scope>
    <source>
        <strain evidence="4">Red222</strain>
    </source>
</reference>
<dbReference type="InterPro" id="IPR001498">
    <property type="entry name" value="Impact_N"/>
</dbReference>